<evidence type="ECO:0000256" key="3">
    <source>
        <dbReference type="ARBA" id="ARBA00025277"/>
    </source>
</evidence>
<evidence type="ECO:0000256" key="1">
    <source>
        <dbReference type="ARBA" id="ARBA00004496"/>
    </source>
</evidence>
<evidence type="ECO:0000256" key="2">
    <source>
        <dbReference type="ARBA" id="ARBA00022490"/>
    </source>
</evidence>
<feature type="active site" description="Cysteine persulfide intermediate" evidence="6">
    <location>
        <position position="87"/>
    </location>
</feature>
<dbReference type="AlphaFoldDB" id="A0A803FU90"/>
<dbReference type="Proteomes" id="UP000294455">
    <property type="component" value="Chromosome"/>
</dbReference>
<dbReference type="GO" id="GO:0002143">
    <property type="term" value="P:tRNA wobble position uridine thiolation"/>
    <property type="evidence" value="ECO:0007669"/>
    <property type="project" value="TreeGrafter"/>
</dbReference>
<keyword evidence="2" id="KW-0963">Cytoplasm</keyword>
<dbReference type="NCBIfam" id="TIGR03342">
    <property type="entry name" value="dsrC_tusE_dsvC"/>
    <property type="match status" value="1"/>
</dbReference>
<dbReference type="OrthoDB" id="9786347at2"/>
<dbReference type="RefSeq" id="WP_154049347.1">
    <property type="nucleotide sequence ID" value="NZ_LR217739.1"/>
</dbReference>
<dbReference type="GO" id="GO:0016740">
    <property type="term" value="F:transferase activity"/>
    <property type="evidence" value="ECO:0007669"/>
    <property type="project" value="UniProtKB-KW"/>
</dbReference>
<comment type="subunit">
    <text evidence="4">Interacts with the TusBCD complex. Interacts with MnmA.</text>
</comment>
<evidence type="ECO:0000256" key="6">
    <source>
        <dbReference type="PIRSR" id="PIRSR006223-50"/>
    </source>
</evidence>
<gene>
    <name evidence="7" type="primary">tusE</name>
    <name evidence="7" type="ORF">BUCIPICE3303_298</name>
</gene>
<proteinExistence type="inferred from homology"/>
<keyword evidence="5 7" id="KW-0808">Transferase</keyword>
<protein>
    <recommendedName>
        <fullName evidence="5">Sulfurtransferase</fullName>
        <ecNumber evidence="5">2.8.1.-</ecNumber>
    </recommendedName>
</protein>
<evidence type="ECO:0000256" key="5">
    <source>
        <dbReference type="PIRNR" id="PIRNR006223"/>
    </source>
</evidence>
<evidence type="ECO:0000313" key="8">
    <source>
        <dbReference type="Proteomes" id="UP000294455"/>
    </source>
</evidence>
<dbReference type="GO" id="GO:0005737">
    <property type="term" value="C:cytoplasm"/>
    <property type="evidence" value="ECO:0007669"/>
    <property type="project" value="UniProtKB-SubCell"/>
</dbReference>
<dbReference type="InterPro" id="IPR007453">
    <property type="entry name" value="DsrC/TusE"/>
</dbReference>
<reference evidence="7 8" key="1">
    <citation type="submission" date="2019-02" db="EMBL/GenBank/DDBJ databases">
        <authorList>
            <person name="Manzano-Marin A."/>
            <person name="Manzano-Marin A."/>
        </authorList>
    </citation>
    <scope>NUCLEOTIDE SEQUENCE [LARGE SCALE GENOMIC DNA]</scope>
    <source>
        <strain evidence="7 8">BuCipiceae</strain>
    </source>
</reference>
<dbReference type="PANTHER" id="PTHR37010:SF1">
    <property type="entry name" value="SULFURTRANSFERASE TUSE"/>
    <property type="match status" value="1"/>
</dbReference>
<dbReference type="GO" id="GO:0097163">
    <property type="term" value="F:sulfur carrier activity"/>
    <property type="evidence" value="ECO:0007669"/>
    <property type="project" value="TreeGrafter"/>
</dbReference>
<dbReference type="PANTHER" id="PTHR37010">
    <property type="entry name" value="SULFURTRANSFERASE TUSE"/>
    <property type="match status" value="1"/>
</dbReference>
<dbReference type="EMBL" id="LR217739">
    <property type="protein sequence ID" value="VFP88595.1"/>
    <property type="molecule type" value="Genomic_DNA"/>
</dbReference>
<comment type="function">
    <text evidence="3">Part of a sulfur-relay system required for 2-thiolation of 5-methylaminomethyl-2-thiouridine (mnm(5)s(2)U) at tRNA wobble positions. Could accept sulfur from TusD.</text>
</comment>
<comment type="subcellular location">
    <subcellularLocation>
        <location evidence="1">Cytoplasm</location>
    </subcellularLocation>
</comment>
<dbReference type="InterPro" id="IPR042072">
    <property type="entry name" value="DsrC-like_C"/>
</dbReference>
<accession>A0A803FU90</accession>
<organism evidence="7 8">
    <name type="scientific">Buchnera aphidicola</name>
    <name type="common">Cinara piceae</name>
    <dbReference type="NCBI Taxonomy" id="1660043"/>
    <lineage>
        <taxon>Bacteria</taxon>
        <taxon>Pseudomonadati</taxon>
        <taxon>Pseudomonadota</taxon>
        <taxon>Gammaproteobacteria</taxon>
        <taxon>Enterobacterales</taxon>
        <taxon>Erwiniaceae</taxon>
        <taxon>Buchnera</taxon>
    </lineage>
</organism>
<dbReference type="Gene3D" id="1.10.10.370">
    <property type="entry name" value="DsrC-like protein, C-terminal domain"/>
    <property type="match status" value="1"/>
</dbReference>
<evidence type="ECO:0000313" key="7">
    <source>
        <dbReference type="EMBL" id="VFP88595.1"/>
    </source>
</evidence>
<name>A0A803FU90_9GAMM</name>
<dbReference type="EC" id="2.8.1.-" evidence="5"/>
<dbReference type="PIRSF" id="PIRSF006223">
    <property type="entry name" value="DsrC_TusE"/>
    <property type="match status" value="1"/>
</dbReference>
<dbReference type="InterPro" id="IPR025526">
    <property type="entry name" value="DsrC-like_dom_sf"/>
</dbReference>
<dbReference type="Pfam" id="PF04358">
    <property type="entry name" value="DsrC"/>
    <property type="match status" value="1"/>
</dbReference>
<evidence type="ECO:0000256" key="4">
    <source>
        <dbReference type="ARBA" id="ARBA00025918"/>
    </source>
</evidence>
<dbReference type="SUPFAM" id="SSF69721">
    <property type="entry name" value="DsrC, the gamma subunit of dissimilatory sulfite reductase"/>
    <property type="match status" value="1"/>
</dbReference>
<comment type="similarity">
    <text evidence="5">Belongs to the dsrC/tusE family.</text>
</comment>
<sequence>MKNWNIQFAISTAKKLNINMHQKHWKVIFCMRSFYKKYNLTPTIRMLLTYMKKKKIFLTSQDLFILFPKGFMKNASQISGLPKNQNCF</sequence>